<dbReference type="InterPro" id="IPR036249">
    <property type="entry name" value="Thioredoxin-like_sf"/>
</dbReference>
<feature type="domain" description="Thioredoxin" evidence="3">
    <location>
        <begin position="8"/>
        <end position="169"/>
    </location>
</feature>
<sequence length="169" mass="18846">MDLFGADISDKALTGAFALMDHEGNVRHLDDFKGRVVAVFFGYTHCPDVCPTTMLSMANAMKLLGKDAGEVQVLFVTVDPERDTQAVLAEYVPFFDKRFIGLYGTPEQLKQAARNYKVVYAKRQADAGDAYTMDHSAGVYVVDRAGKVRAYLKHDETPEQLAHDITQFF</sequence>
<dbReference type="Gene3D" id="3.40.30.10">
    <property type="entry name" value="Glutaredoxin"/>
    <property type="match status" value="1"/>
</dbReference>
<dbReference type="PANTHER" id="PTHR12151:SF25">
    <property type="entry name" value="LINALOOL DEHYDRATASE_ISOMERASE DOMAIN-CONTAINING PROTEIN"/>
    <property type="match status" value="1"/>
</dbReference>
<dbReference type="RefSeq" id="WP_400880855.1">
    <property type="nucleotide sequence ID" value="NZ_JBIWXY010000001.1"/>
</dbReference>
<organism evidence="4 5">
    <name type="scientific">Methylobacillus methanolivorans</name>
    <dbReference type="NCBI Taxonomy" id="1848927"/>
    <lineage>
        <taxon>Bacteria</taxon>
        <taxon>Pseudomonadati</taxon>
        <taxon>Pseudomonadota</taxon>
        <taxon>Betaproteobacteria</taxon>
        <taxon>Nitrosomonadales</taxon>
        <taxon>Methylophilaceae</taxon>
        <taxon>Methylobacillus</taxon>
    </lineage>
</organism>
<protein>
    <submittedName>
        <fullName evidence="4">SCO family protein</fullName>
    </submittedName>
</protein>
<evidence type="ECO:0000313" key="5">
    <source>
        <dbReference type="Proteomes" id="UP001617669"/>
    </source>
</evidence>
<dbReference type="EMBL" id="JBIWXY010000001">
    <property type="protein sequence ID" value="MFJ5445910.1"/>
    <property type="molecule type" value="Genomic_DNA"/>
</dbReference>
<keyword evidence="5" id="KW-1185">Reference proteome</keyword>
<gene>
    <name evidence="4" type="ORF">ACIKP9_06675</name>
</gene>
<dbReference type="InterPro" id="IPR003782">
    <property type="entry name" value="SCO1/SenC"/>
</dbReference>
<dbReference type="InterPro" id="IPR013766">
    <property type="entry name" value="Thioredoxin_domain"/>
</dbReference>
<dbReference type="PANTHER" id="PTHR12151">
    <property type="entry name" value="ELECTRON TRANSPORT PROTIN SCO1/SENC FAMILY MEMBER"/>
    <property type="match status" value="1"/>
</dbReference>
<dbReference type="CDD" id="cd02968">
    <property type="entry name" value="SCO"/>
    <property type="match status" value="1"/>
</dbReference>
<dbReference type="PROSITE" id="PS51352">
    <property type="entry name" value="THIOREDOXIN_2"/>
    <property type="match status" value="1"/>
</dbReference>
<comment type="caution">
    <text evidence="4">The sequence shown here is derived from an EMBL/GenBank/DDBJ whole genome shotgun (WGS) entry which is preliminary data.</text>
</comment>
<evidence type="ECO:0000313" key="4">
    <source>
        <dbReference type="EMBL" id="MFJ5445910.1"/>
    </source>
</evidence>
<keyword evidence="2" id="KW-0186">Copper</keyword>
<evidence type="ECO:0000259" key="3">
    <source>
        <dbReference type="PROSITE" id="PS51352"/>
    </source>
</evidence>
<name>A0ABW8GPM6_9PROT</name>
<accession>A0ABW8GPM6</accession>
<evidence type="ECO:0000256" key="1">
    <source>
        <dbReference type="ARBA" id="ARBA00010996"/>
    </source>
</evidence>
<dbReference type="Proteomes" id="UP001617669">
    <property type="component" value="Unassembled WGS sequence"/>
</dbReference>
<dbReference type="Pfam" id="PF02630">
    <property type="entry name" value="SCO1-SenC"/>
    <property type="match status" value="1"/>
</dbReference>
<dbReference type="SUPFAM" id="SSF52833">
    <property type="entry name" value="Thioredoxin-like"/>
    <property type="match status" value="1"/>
</dbReference>
<comment type="similarity">
    <text evidence="1">Belongs to the SCO1/2 family.</text>
</comment>
<proteinExistence type="inferred from homology"/>
<evidence type="ECO:0000256" key="2">
    <source>
        <dbReference type="ARBA" id="ARBA00023008"/>
    </source>
</evidence>
<reference evidence="4 5" key="1">
    <citation type="submission" date="2024-11" db="EMBL/GenBank/DDBJ databases">
        <authorList>
            <person name="Kaparullina E.N."/>
            <person name="Delegan Y.A."/>
            <person name="Doronina N.V."/>
        </authorList>
    </citation>
    <scope>NUCLEOTIDE SEQUENCE [LARGE SCALE GENOMIC DNA]</scope>
    <source>
        <strain evidence="4 5">7sh_L</strain>
    </source>
</reference>